<evidence type="ECO:0000313" key="3">
    <source>
        <dbReference type="Proteomes" id="UP000293764"/>
    </source>
</evidence>
<comment type="caution">
    <text evidence="2">The sequence shown here is derived from an EMBL/GenBank/DDBJ whole genome shotgun (WGS) entry which is preliminary data.</text>
</comment>
<dbReference type="Proteomes" id="UP000293764">
    <property type="component" value="Unassembled WGS sequence"/>
</dbReference>
<dbReference type="PROSITE" id="PS50994">
    <property type="entry name" value="INTEGRASE"/>
    <property type="match status" value="1"/>
</dbReference>
<accession>A0A4Q5MVQ1</accession>
<dbReference type="EMBL" id="SDWW01000057">
    <property type="protein sequence ID" value="RYV49686.1"/>
    <property type="molecule type" value="Genomic_DNA"/>
</dbReference>
<reference evidence="2 3" key="1">
    <citation type="submission" date="2019-01" db="EMBL/GenBank/DDBJ databases">
        <title>Novel species of Cellulomonas.</title>
        <authorList>
            <person name="Liu Q."/>
            <person name="Xin Y.-H."/>
        </authorList>
    </citation>
    <scope>NUCLEOTIDE SEQUENCE [LARGE SCALE GENOMIC DNA]</scope>
    <source>
        <strain evidence="2 3">HLT2-17</strain>
    </source>
</reference>
<dbReference type="RefSeq" id="WP_130103958.1">
    <property type="nucleotide sequence ID" value="NZ_SDWW01000057.1"/>
</dbReference>
<protein>
    <submittedName>
        <fullName evidence="2">Transposase</fullName>
    </submittedName>
</protein>
<dbReference type="Gene3D" id="3.30.420.10">
    <property type="entry name" value="Ribonuclease H-like superfamily/Ribonuclease H"/>
    <property type="match status" value="1"/>
</dbReference>
<gene>
    <name evidence="2" type="ORF">EUA98_17345</name>
</gene>
<dbReference type="InterPro" id="IPR001584">
    <property type="entry name" value="Integrase_cat-core"/>
</dbReference>
<dbReference type="AlphaFoldDB" id="A0A4Q5MVQ1"/>
<dbReference type="GO" id="GO:0003676">
    <property type="term" value="F:nucleic acid binding"/>
    <property type="evidence" value="ECO:0007669"/>
    <property type="project" value="InterPro"/>
</dbReference>
<feature type="non-terminal residue" evidence="2">
    <location>
        <position position="1"/>
    </location>
</feature>
<dbReference type="Pfam" id="PF13683">
    <property type="entry name" value="rve_3"/>
    <property type="match status" value="1"/>
</dbReference>
<evidence type="ECO:0000259" key="1">
    <source>
        <dbReference type="PROSITE" id="PS50994"/>
    </source>
</evidence>
<dbReference type="InterPro" id="IPR036397">
    <property type="entry name" value="RNaseH_sf"/>
</dbReference>
<name>A0A4Q5MVQ1_9MICO</name>
<dbReference type="SUPFAM" id="SSF53098">
    <property type="entry name" value="Ribonuclease H-like"/>
    <property type="match status" value="1"/>
</dbReference>
<sequence>TEHLPNEQASTTIGFFHRARAFFAAHGINRFVRVITDNGPNYTARAFHRTVTAVARHQRIRAFTPRHNGKVERYNRTLAEELLYARVWTSETDRADAITVWNIHYNYHRAHTAIGNQPPASRLHAGVTNVMSQNT</sequence>
<dbReference type="PANTHER" id="PTHR47515">
    <property type="entry name" value="LOW CALCIUM RESPONSE LOCUS PROTEIN T"/>
    <property type="match status" value="1"/>
</dbReference>
<evidence type="ECO:0000313" key="2">
    <source>
        <dbReference type="EMBL" id="RYV49686.1"/>
    </source>
</evidence>
<dbReference type="PANTHER" id="PTHR47515:SF1">
    <property type="entry name" value="BLR2054 PROTEIN"/>
    <property type="match status" value="1"/>
</dbReference>
<feature type="domain" description="Integrase catalytic" evidence="1">
    <location>
        <begin position="1"/>
        <end position="126"/>
    </location>
</feature>
<dbReference type="InterPro" id="IPR012337">
    <property type="entry name" value="RNaseH-like_sf"/>
</dbReference>
<organism evidence="2 3">
    <name type="scientific">Pengzhenrongella frigida</name>
    <dbReference type="NCBI Taxonomy" id="1259133"/>
    <lineage>
        <taxon>Bacteria</taxon>
        <taxon>Bacillati</taxon>
        <taxon>Actinomycetota</taxon>
        <taxon>Actinomycetes</taxon>
        <taxon>Micrococcales</taxon>
        <taxon>Pengzhenrongella</taxon>
    </lineage>
</organism>
<proteinExistence type="predicted"/>
<dbReference type="OrthoDB" id="52928at2"/>
<dbReference type="GO" id="GO:0015074">
    <property type="term" value="P:DNA integration"/>
    <property type="evidence" value="ECO:0007669"/>
    <property type="project" value="InterPro"/>
</dbReference>
<keyword evidence="3" id="KW-1185">Reference proteome</keyword>